<evidence type="ECO:0000313" key="2">
    <source>
        <dbReference type="EMBL" id="JAW14367.1"/>
    </source>
</evidence>
<protein>
    <submittedName>
        <fullName evidence="2">Putative secreted protein</fullName>
    </submittedName>
</protein>
<evidence type="ECO:0000256" key="1">
    <source>
        <dbReference type="SAM" id="SignalP"/>
    </source>
</evidence>
<dbReference type="AlphaFoldDB" id="A0A224XPF5"/>
<accession>A0A224XPF5</accession>
<sequence length="122" mass="13292">MTSRLTMLLLCMVLNPPPIGCLDFTHLSAQASSASNICTASGVSNCWYLHPSSLLSNHASSMTSRLTMLLLCMVLNPPPLVAWISHICPLKPAALAIFELLLGYPYSLLSNSYSFSLFKNFP</sequence>
<feature type="signal peptide" evidence="1">
    <location>
        <begin position="1"/>
        <end position="21"/>
    </location>
</feature>
<organism evidence="2">
    <name type="scientific">Panstrongylus lignarius</name>
    <dbReference type="NCBI Taxonomy" id="156445"/>
    <lineage>
        <taxon>Eukaryota</taxon>
        <taxon>Metazoa</taxon>
        <taxon>Ecdysozoa</taxon>
        <taxon>Arthropoda</taxon>
        <taxon>Hexapoda</taxon>
        <taxon>Insecta</taxon>
        <taxon>Pterygota</taxon>
        <taxon>Neoptera</taxon>
        <taxon>Paraneoptera</taxon>
        <taxon>Hemiptera</taxon>
        <taxon>Heteroptera</taxon>
        <taxon>Panheteroptera</taxon>
        <taxon>Cimicomorpha</taxon>
        <taxon>Reduviidae</taxon>
        <taxon>Triatominae</taxon>
        <taxon>Panstrongylus</taxon>
    </lineage>
</organism>
<reference evidence="2" key="1">
    <citation type="journal article" date="2018" name="PLoS Negl. Trop. Dis.">
        <title>An insight into the salivary gland and fat body transcriptome of Panstrongylus lignarius (Hemiptera: Heteroptera), the main vector of Chagas disease in Peru.</title>
        <authorList>
            <person name="Nevoa J.C."/>
            <person name="Mendes M.T."/>
            <person name="da Silva M.V."/>
            <person name="Soares S.C."/>
            <person name="Oliveira C.J.F."/>
            <person name="Ribeiro J.M.C."/>
        </authorList>
    </citation>
    <scope>NUCLEOTIDE SEQUENCE</scope>
</reference>
<name>A0A224XPF5_9HEMI</name>
<dbReference type="EMBL" id="GFTR01002059">
    <property type="protein sequence ID" value="JAW14367.1"/>
    <property type="molecule type" value="Transcribed_RNA"/>
</dbReference>
<proteinExistence type="predicted"/>
<keyword evidence="1" id="KW-0732">Signal</keyword>
<feature type="chain" id="PRO_5011990865" evidence="1">
    <location>
        <begin position="22"/>
        <end position="122"/>
    </location>
</feature>